<feature type="compositionally biased region" description="Basic and acidic residues" evidence="4">
    <location>
        <begin position="273"/>
        <end position="283"/>
    </location>
</feature>
<evidence type="ECO:0000256" key="2">
    <source>
        <dbReference type="ARBA" id="ARBA00009069"/>
    </source>
</evidence>
<dbReference type="EMBL" id="ML987195">
    <property type="protein sequence ID" value="KAF2248741.1"/>
    <property type="molecule type" value="Genomic_DNA"/>
</dbReference>
<dbReference type="GeneID" id="54580138"/>
<name>A0A6A6IEB5_9PLEO</name>
<accession>A0A6A6IEB5</accession>
<sequence length="378" mass="41720">MFRWAQQQLANVAGTQEPEYGPEAIQPVGKNEGDPAFSELTKADLKWKIIESTCVETQTFYLNADSGHVCFLQVIYSNVAGLRITTQFNCKIFYPNNEKPFLWSSDPLENYGFDEEQYSFYADGVSVELSEDGASYTIKSAVNENSMVDVKFIRAAPGFMGGTDGTSNFGTDPKAPWGSMRHAFWPRANVEGRIITMDGEIDFKGRGMFSMALQGMKPHHAAARWNFVNFQSPTYSAILMEFTTPPSYGSTLVRVSGIATDGKLLFAGTSSGDVKHTDTKQDSENDWPEPTAASYHWGGKTEDGRDASAHLEGSLGPRLDRIDVMAEVPGFVKAIVATAAGTKPYIYQFLPKMTLEIKLGDEVKKEEGMLFTEATFIS</sequence>
<keyword evidence="3" id="KW-0963">Cytoplasm</keyword>
<dbReference type="OrthoDB" id="2590239at2759"/>
<dbReference type="InterPro" id="IPR033394">
    <property type="entry name" value="Svf1-like_C"/>
</dbReference>
<dbReference type="Pfam" id="PF08622">
    <property type="entry name" value="Svf1"/>
    <property type="match status" value="1"/>
</dbReference>
<dbReference type="AlphaFoldDB" id="A0A6A6IEB5"/>
<evidence type="ECO:0000259" key="5">
    <source>
        <dbReference type="Pfam" id="PF08622"/>
    </source>
</evidence>
<proteinExistence type="inferred from homology"/>
<dbReference type="PANTHER" id="PTHR47107:SF1">
    <property type="entry name" value="CERAMIDE-BINDING PROTEIN SVF1-RELATED"/>
    <property type="match status" value="1"/>
</dbReference>
<evidence type="ECO:0000259" key="6">
    <source>
        <dbReference type="Pfam" id="PF17187"/>
    </source>
</evidence>
<evidence type="ECO:0000313" key="8">
    <source>
        <dbReference type="Proteomes" id="UP000800094"/>
    </source>
</evidence>
<feature type="domain" description="Svf1-like C-terminal" evidence="6">
    <location>
        <begin position="216"/>
        <end position="378"/>
    </location>
</feature>
<organism evidence="7 8">
    <name type="scientific">Trematosphaeria pertusa</name>
    <dbReference type="NCBI Taxonomy" id="390896"/>
    <lineage>
        <taxon>Eukaryota</taxon>
        <taxon>Fungi</taxon>
        <taxon>Dikarya</taxon>
        <taxon>Ascomycota</taxon>
        <taxon>Pezizomycotina</taxon>
        <taxon>Dothideomycetes</taxon>
        <taxon>Pleosporomycetidae</taxon>
        <taxon>Pleosporales</taxon>
        <taxon>Massarineae</taxon>
        <taxon>Trematosphaeriaceae</taxon>
        <taxon>Trematosphaeria</taxon>
    </lineage>
</organism>
<evidence type="ECO:0000256" key="1">
    <source>
        <dbReference type="ARBA" id="ARBA00004496"/>
    </source>
</evidence>
<dbReference type="GO" id="GO:0006979">
    <property type="term" value="P:response to oxidative stress"/>
    <property type="evidence" value="ECO:0007669"/>
    <property type="project" value="InterPro"/>
</dbReference>
<evidence type="ECO:0000256" key="4">
    <source>
        <dbReference type="SAM" id="MobiDB-lite"/>
    </source>
</evidence>
<dbReference type="RefSeq" id="XP_033683745.1">
    <property type="nucleotide sequence ID" value="XM_033826808.1"/>
</dbReference>
<dbReference type="GO" id="GO:0005737">
    <property type="term" value="C:cytoplasm"/>
    <property type="evidence" value="ECO:0007669"/>
    <property type="project" value="UniProtKB-SubCell"/>
</dbReference>
<evidence type="ECO:0000313" key="7">
    <source>
        <dbReference type="EMBL" id="KAF2248741.1"/>
    </source>
</evidence>
<feature type="region of interest" description="Disordered" evidence="4">
    <location>
        <begin position="270"/>
        <end position="292"/>
    </location>
</feature>
<comment type="subcellular location">
    <subcellularLocation>
        <location evidence="1">Cytoplasm</location>
    </subcellularLocation>
</comment>
<dbReference type="InterPro" id="IPR013931">
    <property type="entry name" value="Svf1-like_N"/>
</dbReference>
<dbReference type="Proteomes" id="UP000800094">
    <property type="component" value="Unassembled WGS sequence"/>
</dbReference>
<evidence type="ECO:0000256" key="3">
    <source>
        <dbReference type="ARBA" id="ARBA00022490"/>
    </source>
</evidence>
<keyword evidence="8" id="KW-1185">Reference proteome</keyword>
<gene>
    <name evidence="7" type="ORF">BU26DRAFT_504896</name>
</gene>
<dbReference type="PANTHER" id="PTHR47107">
    <property type="entry name" value="SVF1-LIKE PROTEIN YDR222W-RELATED"/>
    <property type="match status" value="1"/>
</dbReference>
<dbReference type="InterPro" id="IPR051385">
    <property type="entry name" value="Ceramide-binding_SVF1"/>
</dbReference>
<comment type="similarity">
    <text evidence="2">Belongs to the SVF1 family.</text>
</comment>
<reference evidence="7" key="1">
    <citation type="journal article" date="2020" name="Stud. Mycol.">
        <title>101 Dothideomycetes genomes: a test case for predicting lifestyles and emergence of pathogens.</title>
        <authorList>
            <person name="Haridas S."/>
            <person name="Albert R."/>
            <person name="Binder M."/>
            <person name="Bloem J."/>
            <person name="Labutti K."/>
            <person name="Salamov A."/>
            <person name="Andreopoulos B."/>
            <person name="Baker S."/>
            <person name="Barry K."/>
            <person name="Bills G."/>
            <person name="Bluhm B."/>
            <person name="Cannon C."/>
            <person name="Castanera R."/>
            <person name="Culley D."/>
            <person name="Daum C."/>
            <person name="Ezra D."/>
            <person name="Gonzalez J."/>
            <person name="Henrissat B."/>
            <person name="Kuo A."/>
            <person name="Liang C."/>
            <person name="Lipzen A."/>
            <person name="Lutzoni F."/>
            <person name="Magnuson J."/>
            <person name="Mondo S."/>
            <person name="Nolan M."/>
            <person name="Ohm R."/>
            <person name="Pangilinan J."/>
            <person name="Park H.-J."/>
            <person name="Ramirez L."/>
            <person name="Alfaro M."/>
            <person name="Sun H."/>
            <person name="Tritt A."/>
            <person name="Yoshinaga Y."/>
            <person name="Zwiers L.-H."/>
            <person name="Turgeon B."/>
            <person name="Goodwin S."/>
            <person name="Spatafora J."/>
            <person name="Crous P."/>
            <person name="Grigoriev I."/>
        </authorList>
    </citation>
    <scope>NUCLEOTIDE SEQUENCE</scope>
    <source>
        <strain evidence="7">CBS 122368</strain>
    </source>
</reference>
<protein>
    <submittedName>
        <fullName evidence="7">Oxidative stress survival, Svf1-like protein</fullName>
    </submittedName>
</protein>
<dbReference type="SUPFAM" id="SSF159245">
    <property type="entry name" value="AttH-like"/>
    <property type="match status" value="1"/>
</dbReference>
<dbReference type="Pfam" id="PF17187">
    <property type="entry name" value="Svf1_C"/>
    <property type="match status" value="1"/>
</dbReference>
<feature type="domain" description="Svf1-like N-terminal" evidence="5">
    <location>
        <begin position="55"/>
        <end position="214"/>
    </location>
</feature>